<dbReference type="AlphaFoldDB" id="A0A1F6AQ19"/>
<dbReference type="Gene3D" id="3.40.50.150">
    <property type="entry name" value="Vaccinia Virus protein VP39"/>
    <property type="match status" value="1"/>
</dbReference>
<protein>
    <recommendedName>
        <fullName evidence="2">Methyltransferase type 11 domain-containing protein</fullName>
    </recommendedName>
</protein>
<dbReference type="EMBL" id="MFJR01000007">
    <property type="protein sequence ID" value="OGG26784.1"/>
    <property type="molecule type" value="Genomic_DNA"/>
</dbReference>
<sequence>MIYNYSKVNPSLFFKPILPPELRKTVSKTKKRILFLYYLFCCAINKSFLFQNLMADFDKLHIGCGDVRMPNYLNVDFRATKATDIIHDCANLDIFPSCTFSVIFASAFFEHLYRKQNIAFLKSALRILKPEGKIVIVGIPDFKRVAQAYLKREEGIVSEKFDLYNVYRYTHGDPEQYPDWWLQQLHKSLFDQKTIVSLLSESGFRKFYIFRYCFGKEKIPLSLGFLAFNKAPPQEYTISRLKKLLSTFGAKINLKTVEILDN</sequence>
<accession>A0A1F6AQ19</accession>
<keyword evidence="1" id="KW-0812">Transmembrane</keyword>
<keyword evidence="1" id="KW-0472">Membrane</keyword>
<name>A0A1F6AQ19_9BACT</name>
<dbReference type="Proteomes" id="UP000176609">
    <property type="component" value="Unassembled WGS sequence"/>
</dbReference>
<reference evidence="3 4" key="1">
    <citation type="journal article" date="2016" name="Nat. Commun.">
        <title>Thousands of microbial genomes shed light on interconnected biogeochemical processes in an aquifer system.</title>
        <authorList>
            <person name="Anantharaman K."/>
            <person name="Brown C.T."/>
            <person name="Hug L.A."/>
            <person name="Sharon I."/>
            <person name="Castelle C.J."/>
            <person name="Probst A.J."/>
            <person name="Thomas B.C."/>
            <person name="Singh A."/>
            <person name="Wilkins M.J."/>
            <person name="Karaoz U."/>
            <person name="Brodie E.L."/>
            <person name="Williams K.H."/>
            <person name="Hubbard S.S."/>
            <person name="Banfield J.F."/>
        </authorList>
    </citation>
    <scope>NUCLEOTIDE SEQUENCE [LARGE SCALE GENOMIC DNA]</scope>
</reference>
<evidence type="ECO:0000256" key="1">
    <source>
        <dbReference type="SAM" id="Phobius"/>
    </source>
</evidence>
<comment type="caution">
    <text evidence="3">The sequence shown here is derived from an EMBL/GenBank/DDBJ whole genome shotgun (WGS) entry which is preliminary data.</text>
</comment>
<dbReference type="Pfam" id="PF08241">
    <property type="entry name" value="Methyltransf_11"/>
    <property type="match status" value="1"/>
</dbReference>
<dbReference type="InterPro" id="IPR013216">
    <property type="entry name" value="Methyltransf_11"/>
</dbReference>
<evidence type="ECO:0000259" key="2">
    <source>
        <dbReference type="Pfam" id="PF08241"/>
    </source>
</evidence>
<feature type="domain" description="Methyltransferase type 11" evidence="2">
    <location>
        <begin position="85"/>
        <end position="136"/>
    </location>
</feature>
<evidence type="ECO:0000313" key="3">
    <source>
        <dbReference type="EMBL" id="OGG26784.1"/>
    </source>
</evidence>
<dbReference type="GO" id="GO:0008757">
    <property type="term" value="F:S-adenosylmethionine-dependent methyltransferase activity"/>
    <property type="evidence" value="ECO:0007669"/>
    <property type="project" value="InterPro"/>
</dbReference>
<evidence type="ECO:0000313" key="4">
    <source>
        <dbReference type="Proteomes" id="UP000176609"/>
    </source>
</evidence>
<feature type="transmembrane region" description="Helical" evidence="1">
    <location>
        <begin position="33"/>
        <end position="50"/>
    </location>
</feature>
<keyword evidence="1" id="KW-1133">Transmembrane helix</keyword>
<dbReference type="InterPro" id="IPR029063">
    <property type="entry name" value="SAM-dependent_MTases_sf"/>
</dbReference>
<proteinExistence type="predicted"/>
<dbReference type="SUPFAM" id="SSF53335">
    <property type="entry name" value="S-adenosyl-L-methionine-dependent methyltransferases"/>
    <property type="match status" value="1"/>
</dbReference>
<organism evidence="3 4">
    <name type="scientific">Candidatus Gottesmanbacteria bacterium RIFCSPLOWO2_01_FULL_39_12b</name>
    <dbReference type="NCBI Taxonomy" id="1798388"/>
    <lineage>
        <taxon>Bacteria</taxon>
        <taxon>Candidatus Gottesmaniibacteriota</taxon>
    </lineage>
</organism>
<gene>
    <name evidence="3" type="ORF">A2960_01275</name>
</gene>